<dbReference type="Proteomes" id="UP000695562">
    <property type="component" value="Unassembled WGS sequence"/>
</dbReference>
<dbReference type="PANTHER" id="PTHR14742">
    <property type="entry name" value="RIBONUCLEASE P SUBUNIT P21"/>
    <property type="match status" value="1"/>
</dbReference>
<gene>
    <name evidence="2" type="ORF">CYY_006749</name>
</gene>
<feature type="compositionally biased region" description="Low complexity" evidence="1">
    <location>
        <begin position="233"/>
        <end position="303"/>
    </location>
</feature>
<dbReference type="GO" id="GO:0005655">
    <property type="term" value="C:nucleolar ribonuclease P complex"/>
    <property type="evidence" value="ECO:0007669"/>
    <property type="project" value="TreeGrafter"/>
</dbReference>
<evidence type="ECO:0000313" key="3">
    <source>
        <dbReference type="Proteomes" id="UP000695562"/>
    </source>
</evidence>
<feature type="compositionally biased region" description="Low complexity" evidence="1">
    <location>
        <begin position="15"/>
        <end position="39"/>
    </location>
</feature>
<feature type="region of interest" description="Disordered" evidence="1">
    <location>
        <begin position="232"/>
        <end position="314"/>
    </location>
</feature>
<dbReference type="AlphaFoldDB" id="A0A8J4PQJ1"/>
<evidence type="ECO:0000256" key="1">
    <source>
        <dbReference type="SAM" id="MobiDB-lite"/>
    </source>
</evidence>
<dbReference type="Pfam" id="PF04032">
    <property type="entry name" value="Rpr2"/>
    <property type="match status" value="1"/>
</dbReference>
<dbReference type="OrthoDB" id="21179at2759"/>
<comment type="caution">
    <text evidence="2">The sequence shown here is derived from an EMBL/GenBank/DDBJ whole genome shotgun (WGS) entry which is preliminary data.</text>
</comment>
<accession>A0A8J4PQJ1</accession>
<dbReference type="InterPro" id="IPR007175">
    <property type="entry name" value="Rpr2/Snm1/Rpp21"/>
</dbReference>
<evidence type="ECO:0000313" key="2">
    <source>
        <dbReference type="EMBL" id="KAF2071934.1"/>
    </source>
</evidence>
<dbReference type="PANTHER" id="PTHR14742:SF4">
    <property type="entry name" value="DDE TNP4 DOMAIN-CONTAINING PROTEIN"/>
    <property type="match status" value="1"/>
</dbReference>
<feature type="region of interest" description="Disordered" evidence="1">
    <location>
        <begin position="1"/>
        <end position="44"/>
    </location>
</feature>
<dbReference type="EMBL" id="AJWJ01000325">
    <property type="protein sequence ID" value="KAF2071934.1"/>
    <property type="molecule type" value="Genomic_DNA"/>
</dbReference>
<dbReference type="GO" id="GO:0008033">
    <property type="term" value="P:tRNA processing"/>
    <property type="evidence" value="ECO:0007669"/>
    <property type="project" value="TreeGrafter"/>
</dbReference>
<name>A0A8J4PQJ1_9MYCE</name>
<proteinExistence type="predicted"/>
<sequence length="332" mass="37453">MSFDYEQHLKKTTKNKSSQIKNNNKNSNNSNNNNSTNSSLLGKRKQSYNAIQYKDEEDINETVKNHHNQREIQFANHTSYQDQESLEQEHNTKSQLNYLWSLSHYSQPGNPNLGRYFMYKFREMANVEHMRGIPPMVESKNCRSCGQFLIPSVNCRVRVVSKSDLSNKSKSMITTVSQEINSLQYKTKKAQNFKHVNAVVKTCLFCSNLTPIRAELKEKKLERKANVKKFKASLSNNTNTTNTTTTTTNNSTTSPTLASSPTTTSPTLQSSNKNNNPSNKNKSNNNSTSTSTSNSNNSSNNKKQVAKAGSKNIKTKDDSLKDFLSNMGSLMK</sequence>
<reference evidence="2" key="1">
    <citation type="submission" date="2020-01" db="EMBL/GenBank/DDBJ databases">
        <title>Development of genomics and gene disruption for Polysphondylium violaceum indicates a role for the polyketide synthase stlB in stalk morphogenesis.</title>
        <authorList>
            <person name="Narita B."/>
            <person name="Kawabe Y."/>
            <person name="Kin K."/>
            <person name="Saito T."/>
            <person name="Gibbs R."/>
            <person name="Kuspa A."/>
            <person name="Muzny D."/>
            <person name="Queller D."/>
            <person name="Richards S."/>
            <person name="Strassman J."/>
            <person name="Sucgang R."/>
            <person name="Worley K."/>
            <person name="Schaap P."/>
        </authorList>
    </citation>
    <scope>NUCLEOTIDE SEQUENCE</scope>
    <source>
        <strain evidence="2">QSvi11</strain>
    </source>
</reference>
<keyword evidence="3" id="KW-1185">Reference proteome</keyword>
<organism evidence="2 3">
    <name type="scientific">Polysphondylium violaceum</name>
    <dbReference type="NCBI Taxonomy" id="133409"/>
    <lineage>
        <taxon>Eukaryota</taxon>
        <taxon>Amoebozoa</taxon>
        <taxon>Evosea</taxon>
        <taxon>Eumycetozoa</taxon>
        <taxon>Dictyostelia</taxon>
        <taxon>Dictyosteliales</taxon>
        <taxon>Dictyosteliaceae</taxon>
        <taxon>Polysphondylium</taxon>
    </lineage>
</organism>
<protein>
    <submittedName>
        <fullName evidence="2">Uncharacterized protein</fullName>
    </submittedName>
</protein>